<name>A0A150R5B9_SORCE</name>
<feature type="domain" description="Disintegrin" evidence="5">
    <location>
        <begin position="89"/>
        <end position="150"/>
    </location>
</feature>
<evidence type="ECO:0000256" key="4">
    <source>
        <dbReference type="SAM" id="SignalP"/>
    </source>
</evidence>
<reference evidence="6 7" key="1">
    <citation type="submission" date="2014-02" db="EMBL/GenBank/DDBJ databases">
        <title>The small core and large imbalanced accessory genome model reveals a collaborative survival strategy of Sorangium cellulosum strains in nature.</title>
        <authorList>
            <person name="Han K."/>
            <person name="Peng R."/>
            <person name="Blom J."/>
            <person name="Li Y.-Z."/>
        </authorList>
    </citation>
    <scope>NUCLEOTIDE SEQUENCE [LARGE SCALE GENOMIC DNA]</scope>
    <source>
        <strain evidence="6 7">So0011-07</strain>
    </source>
</reference>
<keyword evidence="1 4" id="KW-0732">Signal</keyword>
<keyword evidence="2" id="KW-0677">Repeat</keyword>
<dbReference type="Proteomes" id="UP000075635">
    <property type="component" value="Unassembled WGS sequence"/>
</dbReference>
<dbReference type="EMBL" id="JEMB01003131">
    <property type="protein sequence ID" value="KYF75341.1"/>
    <property type="molecule type" value="Genomic_DNA"/>
</dbReference>
<dbReference type="NCBIfam" id="TIGR02232">
    <property type="entry name" value="myxo_disulf_rpt"/>
    <property type="match status" value="1"/>
</dbReference>
<accession>A0A150R5B9</accession>
<evidence type="ECO:0000256" key="2">
    <source>
        <dbReference type="ARBA" id="ARBA00022737"/>
    </source>
</evidence>
<sequence length="795" mass="83134">MKIRLFSAWSALIAALAASLGACVDGASVSCGDGYCLAGYECLSSLDGERCVTPGTPRDACGNGLREVGEGCDDGNTAPGDGCGATCHDEVCGNGIRDPGEECDCGEPGAVVAARAPECRGGPNASSGTTCRLDCSPHCGDGEVSDGEECDPRAPATRYCVDLRYDFGTTTCSMACDAWQHQRCGEFGWRLMSVPDRLLLELMGVWGSEPDDVFAVGYAGVRHFNGTSWTKMDLSMSVETDPWLEAVWGSGPDDVFAVGSGPLLHYDGAAWTAMDLEWSVNLEGVWGRGPTDVFAVGSRSDVPEGVVLHYDGAAWTRMASPADVFLHAVWGDASSVFAVGSAGGDHAALQYDGESWTRMALPADPGSPADPADPGSSNERMLTGVWGTDASDVFAVGSTGAVLHYDGSSWAEMAPPTGIRLNGIWGHGPDDVLAAGDDGTVLHYDGVYWTQTDAGYGTIEGVWGSAPNDIFAVGHDNILHFDGMARTELPLPFDANIARLWGSGPSDVFALGGLSQRVFDRAYAVLHYDGTSWTRMALPTDADPTRGVRFGGVWGSGPSDVFVVGCESPGLGSMASGIVLRHDGASWAPMTLPPGPDLATPCLHAVWGSGPDDVFAVGDGGAILRYDGASWTPMVPAGDLLEGSLDAVWGSGPDDVFAVGGSTMVHYDGTSWAQVALPSDTRLPITLGFSAVWGSGPDDVFAVGDRTVVHYDGASWTRVPSLLDADLEDVWGSGPDDVFVVGRSGAVLRYDGESWSPLRSDMPTVRAVWGASHGSVFLAGEAHHIHQLMRTGPGP</sequence>
<keyword evidence="3" id="KW-1015">Disulfide bond</keyword>
<dbReference type="PROSITE" id="PS50214">
    <property type="entry name" value="DISINTEGRIN_2"/>
    <property type="match status" value="1"/>
</dbReference>
<dbReference type="InterPro" id="IPR001762">
    <property type="entry name" value="Disintegrin_dom"/>
</dbReference>
<gene>
    <name evidence="6" type="ORF">BE17_15695</name>
</gene>
<dbReference type="AlphaFoldDB" id="A0A150R5B9"/>
<evidence type="ECO:0000313" key="6">
    <source>
        <dbReference type="EMBL" id="KYF75341.1"/>
    </source>
</evidence>
<evidence type="ECO:0000256" key="3">
    <source>
        <dbReference type="ARBA" id="ARBA00023157"/>
    </source>
</evidence>
<dbReference type="SUPFAM" id="SSF110296">
    <property type="entry name" value="Oligoxyloglucan reducing end-specific cellobiohydrolase"/>
    <property type="match status" value="1"/>
</dbReference>
<organism evidence="6 7">
    <name type="scientific">Sorangium cellulosum</name>
    <name type="common">Polyangium cellulosum</name>
    <dbReference type="NCBI Taxonomy" id="56"/>
    <lineage>
        <taxon>Bacteria</taxon>
        <taxon>Pseudomonadati</taxon>
        <taxon>Myxococcota</taxon>
        <taxon>Polyangia</taxon>
        <taxon>Polyangiales</taxon>
        <taxon>Polyangiaceae</taxon>
        <taxon>Sorangium</taxon>
    </lineage>
</organism>
<proteinExistence type="predicted"/>
<comment type="caution">
    <text evidence="6">The sequence shown here is derived from an EMBL/GenBank/DDBJ whole genome shotgun (WGS) entry which is preliminary data.</text>
</comment>
<feature type="signal peptide" evidence="4">
    <location>
        <begin position="1"/>
        <end position="22"/>
    </location>
</feature>
<evidence type="ECO:0000313" key="7">
    <source>
        <dbReference type="Proteomes" id="UP000075635"/>
    </source>
</evidence>
<dbReference type="InterPro" id="IPR011936">
    <property type="entry name" value="Myxo_disulph_rpt"/>
</dbReference>
<evidence type="ECO:0000256" key="1">
    <source>
        <dbReference type="ARBA" id="ARBA00022729"/>
    </source>
</evidence>
<protein>
    <recommendedName>
        <fullName evidence="5">Disintegrin domain-containing protein</fullName>
    </recommendedName>
</protein>
<evidence type="ECO:0000259" key="5">
    <source>
        <dbReference type="PROSITE" id="PS50214"/>
    </source>
</evidence>
<feature type="chain" id="PRO_5007567560" description="Disintegrin domain-containing protein" evidence="4">
    <location>
        <begin position="23"/>
        <end position="795"/>
    </location>
</feature>
<dbReference type="PROSITE" id="PS51257">
    <property type="entry name" value="PROKAR_LIPOPROTEIN"/>
    <property type="match status" value="1"/>
</dbReference>